<organism evidence="1 2">
    <name type="scientific">Saccharopolyspora montiporae</name>
    <dbReference type="NCBI Taxonomy" id="2781240"/>
    <lineage>
        <taxon>Bacteria</taxon>
        <taxon>Bacillati</taxon>
        <taxon>Actinomycetota</taxon>
        <taxon>Actinomycetes</taxon>
        <taxon>Pseudonocardiales</taxon>
        <taxon>Pseudonocardiaceae</taxon>
        <taxon>Saccharopolyspora</taxon>
    </lineage>
</organism>
<dbReference type="RefSeq" id="WP_193929577.1">
    <property type="nucleotide sequence ID" value="NZ_JADEYC010000032.1"/>
</dbReference>
<accession>A0A929BA45</accession>
<comment type="caution">
    <text evidence="1">The sequence shown here is derived from an EMBL/GenBank/DDBJ whole genome shotgun (WGS) entry which is preliminary data.</text>
</comment>
<gene>
    <name evidence="1" type="ORF">IQ251_16720</name>
</gene>
<reference evidence="1" key="1">
    <citation type="submission" date="2020-10" db="EMBL/GenBank/DDBJ databases">
        <title>Diversity and distribution of actinomycetes associated with coral in the coast of Hainan.</title>
        <authorList>
            <person name="Li F."/>
        </authorList>
    </citation>
    <scope>NUCLEOTIDE SEQUENCE</scope>
    <source>
        <strain evidence="1">HNM0983</strain>
    </source>
</reference>
<proteinExistence type="predicted"/>
<dbReference type="Pfam" id="PF10824">
    <property type="entry name" value="T7SS_ESX_EspC"/>
    <property type="match status" value="1"/>
</dbReference>
<keyword evidence="2" id="KW-1185">Reference proteome</keyword>
<evidence type="ECO:0000313" key="1">
    <source>
        <dbReference type="EMBL" id="MBE9376097.1"/>
    </source>
</evidence>
<dbReference type="Proteomes" id="UP000598360">
    <property type="component" value="Unassembled WGS sequence"/>
</dbReference>
<dbReference type="InterPro" id="IPR022536">
    <property type="entry name" value="EspC"/>
</dbReference>
<name>A0A929BA45_9PSEU</name>
<protein>
    <recommendedName>
        <fullName evidence="3">Excreted virulence factor EspC (Type VII ESX diderm)</fullName>
    </recommendedName>
</protein>
<evidence type="ECO:0008006" key="3">
    <source>
        <dbReference type="Google" id="ProtNLM"/>
    </source>
</evidence>
<dbReference type="AlphaFoldDB" id="A0A929BA45"/>
<evidence type="ECO:0000313" key="2">
    <source>
        <dbReference type="Proteomes" id="UP000598360"/>
    </source>
</evidence>
<sequence>MGGYDVSAEQIRAHAGKVEEIEARFDAVRDASSHIQQDDQAYGLLCGWIAGILEGRHTRQDELVDFVAENLSLAAESLRAVADDYQGLDEDNADLLQSSGGDRL</sequence>
<dbReference type="EMBL" id="JADEYC010000032">
    <property type="protein sequence ID" value="MBE9376097.1"/>
    <property type="molecule type" value="Genomic_DNA"/>
</dbReference>
<dbReference type="GO" id="GO:0009306">
    <property type="term" value="P:protein secretion"/>
    <property type="evidence" value="ECO:0007669"/>
    <property type="project" value="InterPro"/>
</dbReference>